<dbReference type="EMBL" id="KV454292">
    <property type="protein sequence ID" value="ODQ74414.1"/>
    <property type="molecule type" value="Genomic_DNA"/>
</dbReference>
<dbReference type="AlphaFoldDB" id="A0A1E3QA87"/>
<reference evidence="1 2" key="1">
    <citation type="journal article" date="2016" name="Proc. Natl. Acad. Sci. U.S.A.">
        <title>Comparative genomics of biotechnologically important yeasts.</title>
        <authorList>
            <person name="Riley R."/>
            <person name="Haridas S."/>
            <person name="Wolfe K.H."/>
            <person name="Lopes M.R."/>
            <person name="Hittinger C.T."/>
            <person name="Goeker M."/>
            <person name="Salamov A.A."/>
            <person name="Wisecaver J.H."/>
            <person name="Long T.M."/>
            <person name="Calvey C.H."/>
            <person name="Aerts A.L."/>
            <person name="Barry K.W."/>
            <person name="Choi C."/>
            <person name="Clum A."/>
            <person name="Coughlan A.Y."/>
            <person name="Deshpande S."/>
            <person name="Douglass A.P."/>
            <person name="Hanson S.J."/>
            <person name="Klenk H.-P."/>
            <person name="LaButti K.M."/>
            <person name="Lapidus A."/>
            <person name="Lindquist E.A."/>
            <person name="Lipzen A.M."/>
            <person name="Meier-Kolthoff J.P."/>
            <person name="Ohm R.A."/>
            <person name="Otillar R.P."/>
            <person name="Pangilinan J.L."/>
            <person name="Peng Y."/>
            <person name="Rokas A."/>
            <person name="Rosa C.A."/>
            <person name="Scheuner C."/>
            <person name="Sibirny A.A."/>
            <person name="Slot J.C."/>
            <person name="Stielow J.B."/>
            <person name="Sun H."/>
            <person name="Kurtzman C.P."/>
            <person name="Blackwell M."/>
            <person name="Grigoriev I.V."/>
            <person name="Jeffries T.W."/>
        </authorList>
    </citation>
    <scope>NUCLEOTIDE SEQUENCE [LARGE SCALE GENOMIC DNA]</scope>
    <source>
        <strain evidence="1 2">NRRL Y-11557</strain>
    </source>
</reference>
<keyword evidence="2" id="KW-1185">Reference proteome</keyword>
<organism evidence="1 2">
    <name type="scientific">Lipomyces starkeyi NRRL Y-11557</name>
    <dbReference type="NCBI Taxonomy" id="675824"/>
    <lineage>
        <taxon>Eukaryota</taxon>
        <taxon>Fungi</taxon>
        <taxon>Dikarya</taxon>
        <taxon>Ascomycota</taxon>
        <taxon>Saccharomycotina</taxon>
        <taxon>Lipomycetes</taxon>
        <taxon>Lipomycetales</taxon>
        <taxon>Lipomycetaceae</taxon>
        <taxon>Lipomyces</taxon>
    </lineage>
</organism>
<evidence type="ECO:0000313" key="1">
    <source>
        <dbReference type="EMBL" id="ODQ74414.1"/>
    </source>
</evidence>
<evidence type="ECO:0000313" key="2">
    <source>
        <dbReference type="Proteomes" id="UP000094385"/>
    </source>
</evidence>
<gene>
    <name evidence="1" type="ORF">LIPSTDRAFT_70046</name>
</gene>
<dbReference type="Proteomes" id="UP000094385">
    <property type="component" value="Unassembled WGS sequence"/>
</dbReference>
<accession>A0A1E3QA87</accession>
<sequence>MHDVQLFISTFSSIITAWLISARVSSAVGTFNRSALIQRNANGRGIWYRMNSSAAI</sequence>
<name>A0A1E3QA87_LIPST</name>
<proteinExistence type="predicted"/>
<protein>
    <submittedName>
        <fullName evidence="1">Uncharacterized protein</fullName>
    </submittedName>
</protein>